<dbReference type="AlphaFoldDB" id="A0A837D848"/>
<comment type="caution">
    <text evidence="2">The sequence shown here is derived from an EMBL/GenBank/DDBJ whole genome shotgun (WGS) entry which is preliminary data.</text>
</comment>
<reference evidence="2 3" key="1">
    <citation type="submission" date="2014-10" db="EMBL/GenBank/DDBJ databases">
        <title>Genome sequence of Micropolyspora internatus JCM3315.</title>
        <authorList>
            <person name="Shin S.-K."/>
            <person name="Yi H."/>
        </authorList>
    </citation>
    <scope>NUCLEOTIDE SEQUENCE [LARGE SCALE GENOMIC DNA]</scope>
    <source>
        <strain evidence="2 3">JCM 3315</strain>
    </source>
</reference>
<sequence length="56" mass="5878">MVSPSPHRASTAPRGVVRDERSGTRTSADSIGVFGDATDIPLHTTRRAAVAVMDCP</sequence>
<proteinExistence type="predicted"/>
<evidence type="ECO:0000256" key="1">
    <source>
        <dbReference type="SAM" id="MobiDB-lite"/>
    </source>
</evidence>
<evidence type="ECO:0000313" key="2">
    <source>
        <dbReference type="EMBL" id="KHF42584.1"/>
    </source>
</evidence>
<accession>A0A837D848</accession>
<gene>
    <name evidence="2" type="ORF">MINT15_27860</name>
</gene>
<protein>
    <submittedName>
        <fullName evidence="2">Uncharacterized protein</fullName>
    </submittedName>
</protein>
<dbReference type="Proteomes" id="UP000030848">
    <property type="component" value="Unassembled WGS sequence"/>
</dbReference>
<dbReference type="EMBL" id="JRZE01000006">
    <property type="protein sequence ID" value="KHF42584.1"/>
    <property type="molecule type" value="Genomic_DNA"/>
</dbReference>
<organism evidence="2 3">
    <name type="scientific">Saccharomonospora viridis</name>
    <dbReference type="NCBI Taxonomy" id="1852"/>
    <lineage>
        <taxon>Bacteria</taxon>
        <taxon>Bacillati</taxon>
        <taxon>Actinomycetota</taxon>
        <taxon>Actinomycetes</taxon>
        <taxon>Pseudonocardiales</taxon>
        <taxon>Pseudonocardiaceae</taxon>
        <taxon>Saccharomonospora</taxon>
    </lineage>
</organism>
<feature type="region of interest" description="Disordered" evidence="1">
    <location>
        <begin position="1"/>
        <end position="30"/>
    </location>
</feature>
<name>A0A837D848_9PSEU</name>
<evidence type="ECO:0000313" key="3">
    <source>
        <dbReference type="Proteomes" id="UP000030848"/>
    </source>
</evidence>